<evidence type="ECO:0000313" key="2">
    <source>
        <dbReference type="EMBL" id="KRH01923.1"/>
    </source>
</evidence>
<dbReference type="GeneID" id="102666271"/>
<name>K7MJ91_SOYBN</name>
<dbReference type="RefSeq" id="XP_014624987.1">
    <property type="nucleotide sequence ID" value="XM_014769501.1"/>
</dbReference>
<dbReference type="eggNOG" id="ENOG502SBU4">
    <property type="taxonomic scope" value="Eukaryota"/>
</dbReference>
<evidence type="ECO:0000313" key="3">
    <source>
        <dbReference type="EnsemblPlants" id="KRH01923"/>
    </source>
</evidence>
<dbReference type="Proteomes" id="UP000008827">
    <property type="component" value="Chromosome 17"/>
</dbReference>
<evidence type="ECO:0000313" key="4">
    <source>
        <dbReference type="Proteomes" id="UP000008827"/>
    </source>
</evidence>
<evidence type="ECO:0000256" key="1">
    <source>
        <dbReference type="SAM" id="MobiDB-lite"/>
    </source>
</evidence>
<dbReference type="EnsemblPlants" id="KRH01923">
    <property type="protein sequence ID" value="KRH01923"/>
    <property type="gene ID" value="GLYMA_17G004000"/>
</dbReference>
<sequence length="126" mass="14293">MEKQKMKRAREGDDETQNAKKRDACGMKDVKKEEGCSSEALGVFDFPWLKDGVTSKSEDYLLDFEDNFSSLLEQEDSSFQAATASIHFSSEAKLENLAWQPFESDVLELEADDVDCIWTSLLKQPL</sequence>
<reference evidence="2" key="3">
    <citation type="submission" date="2018-07" db="EMBL/GenBank/DDBJ databases">
        <title>WGS assembly of Glycine max.</title>
        <authorList>
            <person name="Schmutz J."/>
            <person name="Cannon S."/>
            <person name="Schlueter J."/>
            <person name="Ma J."/>
            <person name="Mitros T."/>
            <person name="Nelson W."/>
            <person name="Hyten D."/>
            <person name="Song Q."/>
            <person name="Thelen J."/>
            <person name="Cheng J."/>
            <person name="Xu D."/>
            <person name="Hellsten U."/>
            <person name="May G."/>
            <person name="Yu Y."/>
            <person name="Sakurai T."/>
            <person name="Umezawa T."/>
            <person name="Bhattacharyya M."/>
            <person name="Sandhu D."/>
            <person name="Valliyodan B."/>
            <person name="Lindquist E."/>
            <person name="Peto M."/>
            <person name="Grant D."/>
            <person name="Shu S."/>
            <person name="Goodstein D."/>
            <person name="Barry K."/>
            <person name="Futrell-Griggs M."/>
            <person name="Abernathy B."/>
            <person name="Du J."/>
            <person name="Tian Z."/>
            <person name="Zhu L."/>
            <person name="Gill N."/>
            <person name="Joshi T."/>
            <person name="Libault M."/>
            <person name="Sethuraman A."/>
            <person name="Zhang X."/>
            <person name="Shinozaki K."/>
            <person name="Nguyen H."/>
            <person name="Wing R."/>
            <person name="Cregan P."/>
            <person name="Specht J."/>
            <person name="Grimwood J."/>
            <person name="Rokhsar D."/>
            <person name="Stacey G."/>
            <person name="Shoemaker R."/>
            <person name="Jackson S."/>
        </authorList>
    </citation>
    <scope>NUCLEOTIDE SEQUENCE</scope>
    <source>
        <tissue evidence="2">Callus</tissue>
    </source>
</reference>
<dbReference type="PaxDb" id="3847-GLYMA17G00794.1"/>
<dbReference type="Gramene" id="KRH01923">
    <property type="protein sequence ID" value="KRH01923"/>
    <property type="gene ID" value="GLYMA_17G004000"/>
</dbReference>
<reference evidence="3" key="2">
    <citation type="submission" date="2018-02" db="UniProtKB">
        <authorList>
            <consortium name="EnsemblPlants"/>
        </authorList>
    </citation>
    <scope>IDENTIFICATION</scope>
    <source>
        <strain evidence="3">Williams 82</strain>
    </source>
</reference>
<dbReference type="KEGG" id="gmx:102666271"/>
<dbReference type="OMA" id="QPFESDM"/>
<gene>
    <name evidence="3" type="primary">LOC102666271</name>
    <name evidence="2" type="ORF">GLYMA_17G004000</name>
</gene>
<feature type="region of interest" description="Disordered" evidence="1">
    <location>
        <begin position="1"/>
        <end position="26"/>
    </location>
</feature>
<proteinExistence type="predicted"/>
<organism evidence="2">
    <name type="scientific">Glycine max</name>
    <name type="common">Soybean</name>
    <name type="synonym">Glycine hispida</name>
    <dbReference type="NCBI Taxonomy" id="3847"/>
    <lineage>
        <taxon>Eukaryota</taxon>
        <taxon>Viridiplantae</taxon>
        <taxon>Streptophyta</taxon>
        <taxon>Embryophyta</taxon>
        <taxon>Tracheophyta</taxon>
        <taxon>Spermatophyta</taxon>
        <taxon>Magnoliopsida</taxon>
        <taxon>eudicotyledons</taxon>
        <taxon>Gunneridae</taxon>
        <taxon>Pentapetalae</taxon>
        <taxon>rosids</taxon>
        <taxon>fabids</taxon>
        <taxon>Fabales</taxon>
        <taxon>Fabaceae</taxon>
        <taxon>Papilionoideae</taxon>
        <taxon>50 kb inversion clade</taxon>
        <taxon>NPAAA clade</taxon>
        <taxon>indigoferoid/millettioid clade</taxon>
        <taxon>Phaseoleae</taxon>
        <taxon>Glycine</taxon>
        <taxon>Glycine subgen. Soja</taxon>
    </lineage>
</organism>
<feature type="compositionally biased region" description="Basic and acidic residues" evidence="1">
    <location>
        <begin position="17"/>
        <end position="26"/>
    </location>
</feature>
<protein>
    <submittedName>
        <fullName evidence="2 3">Uncharacterized protein</fullName>
    </submittedName>
</protein>
<accession>K7MJ91</accession>
<keyword evidence="4" id="KW-1185">Reference proteome</keyword>
<dbReference type="AlphaFoldDB" id="K7MJ91"/>
<dbReference type="HOGENOM" id="CLU_1743785_0_0_1"/>
<reference evidence="2 3" key="1">
    <citation type="journal article" date="2010" name="Nature">
        <title>Genome sequence of the palaeopolyploid soybean.</title>
        <authorList>
            <person name="Schmutz J."/>
            <person name="Cannon S.B."/>
            <person name="Schlueter J."/>
            <person name="Ma J."/>
            <person name="Mitros T."/>
            <person name="Nelson W."/>
            <person name="Hyten D.L."/>
            <person name="Song Q."/>
            <person name="Thelen J.J."/>
            <person name="Cheng J."/>
            <person name="Xu D."/>
            <person name="Hellsten U."/>
            <person name="May G.D."/>
            <person name="Yu Y."/>
            <person name="Sakurai T."/>
            <person name="Umezawa T."/>
            <person name="Bhattacharyya M.K."/>
            <person name="Sandhu D."/>
            <person name="Valliyodan B."/>
            <person name="Lindquist E."/>
            <person name="Peto M."/>
            <person name="Grant D."/>
            <person name="Shu S."/>
            <person name="Goodstein D."/>
            <person name="Barry K."/>
            <person name="Futrell-Griggs M."/>
            <person name="Abernathy B."/>
            <person name="Du J."/>
            <person name="Tian Z."/>
            <person name="Zhu L."/>
            <person name="Gill N."/>
            <person name="Joshi T."/>
            <person name="Libault M."/>
            <person name="Sethuraman A."/>
            <person name="Zhang X.-C."/>
            <person name="Shinozaki K."/>
            <person name="Nguyen H.T."/>
            <person name="Wing R.A."/>
            <person name="Cregan P."/>
            <person name="Specht J."/>
            <person name="Grimwood J."/>
            <person name="Rokhsar D."/>
            <person name="Stacey G."/>
            <person name="Shoemaker R.C."/>
            <person name="Jackson S.A."/>
        </authorList>
    </citation>
    <scope>NUCLEOTIDE SEQUENCE [LARGE SCALE GENOMIC DNA]</scope>
    <source>
        <strain evidence="3">cv. Williams 82</strain>
        <tissue evidence="2">Callus</tissue>
    </source>
</reference>
<dbReference type="EMBL" id="CM000850">
    <property type="protein sequence ID" value="KRH01923.1"/>
    <property type="molecule type" value="Genomic_DNA"/>
</dbReference>